<protein>
    <recommendedName>
        <fullName evidence="5">TLC domain-containing protein</fullName>
    </recommendedName>
</protein>
<name>A0A9W6ZVY6_9STRA</name>
<dbReference type="PANTHER" id="PTHR12560:SF0">
    <property type="entry name" value="LD18904P"/>
    <property type="match status" value="1"/>
</dbReference>
<dbReference type="GO" id="GO:0016020">
    <property type="term" value="C:membrane"/>
    <property type="evidence" value="ECO:0007669"/>
    <property type="project" value="GOC"/>
</dbReference>
<evidence type="ECO:0000256" key="2">
    <source>
        <dbReference type="SAM" id="Phobius"/>
    </source>
</evidence>
<dbReference type="GO" id="GO:0046513">
    <property type="term" value="P:ceramide biosynthetic process"/>
    <property type="evidence" value="ECO:0007669"/>
    <property type="project" value="InterPro"/>
</dbReference>
<feature type="region of interest" description="Disordered" evidence="1">
    <location>
        <begin position="193"/>
        <end position="244"/>
    </location>
</feature>
<feature type="transmembrane region" description="Helical" evidence="2">
    <location>
        <begin position="145"/>
        <end position="167"/>
    </location>
</feature>
<keyword evidence="2" id="KW-0472">Membrane</keyword>
<evidence type="ECO:0000313" key="3">
    <source>
        <dbReference type="EMBL" id="GMH61407.1"/>
    </source>
</evidence>
<reference evidence="3" key="1">
    <citation type="submission" date="2022-07" db="EMBL/GenBank/DDBJ databases">
        <title>Genome analysis of Parmales, a sister group of diatoms, reveals the evolutionary specialization of diatoms from phago-mixotrophs to photoautotrophs.</title>
        <authorList>
            <person name="Ban H."/>
            <person name="Sato S."/>
            <person name="Yoshikawa S."/>
            <person name="Kazumasa Y."/>
            <person name="Nakamura Y."/>
            <person name="Ichinomiya M."/>
            <person name="Saitoh K."/>
            <person name="Sato N."/>
            <person name="Blanc-Mathieu R."/>
            <person name="Endo H."/>
            <person name="Kuwata A."/>
            <person name="Ogata H."/>
        </authorList>
    </citation>
    <scope>NUCLEOTIDE SEQUENCE</scope>
</reference>
<evidence type="ECO:0000256" key="1">
    <source>
        <dbReference type="SAM" id="MobiDB-lite"/>
    </source>
</evidence>
<accession>A0A9W6ZVY6</accession>
<dbReference type="InterPro" id="IPR016439">
    <property type="entry name" value="Lag1/Lac1-like"/>
</dbReference>
<dbReference type="GO" id="GO:0050291">
    <property type="term" value="F:sphingosine N-acyltransferase activity"/>
    <property type="evidence" value="ECO:0007669"/>
    <property type="project" value="InterPro"/>
</dbReference>
<dbReference type="GO" id="GO:0005783">
    <property type="term" value="C:endoplasmic reticulum"/>
    <property type="evidence" value="ECO:0007669"/>
    <property type="project" value="TreeGrafter"/>
</dbReference>
<dbReference type="EMBL" id="BRXZ01001072">
    <property type="protein sequence ID" value="GMH61407.1"/>
    <property type="molecule type" value="Genomic_DNA"/>
</dbReference>
<dbReference type="PANTHER" id="PTHR12560">
    <property type="entry name" value="LONGEVITY ASSURANCE FACTOR 1 LAG1"/>
    <property type="match status" value="1"/>
</dbReference>
<feature type="transmembrane region" description="Helical" evidence="2">
    <location>
        <begin position="12"/>
        <end position="36"/>
    </location>
</feature>
<gene>
    <name evidence="3" type="ORF">TrRE_jg5160</name>
</gene>
<feature type="compositionally biased region" description="Polar residues" evidence="1">
    <location>
        <begin position="214"/>
        <end position="232"/>
    </location>
</feature>
<dbReference type="OrthoDB" id="537032at2759"/>
<evidence type="ECO:0000313" key="4">
    <source>
        <dbReference type="Proteomes" id="UP001165082"/>
    </source>
</evidence>
<sequence>MTHNIPLPFHHLLLFTLPLALLILILRSLLSSYIFLPIANYLAISKHGTRWRDENSDKVAKFADSGFKLLVHGGMTYWGYRYLKTQTFYEVPADLWTSQTTWVADSFGASYYVVQMAYNLEELARIFHTSFVYRPPLSFSLSPSIRVFVSLLLTLFLLHVYWFYLFLLMARLLVVKFETHDLSVHKNGEEYEIERRGKGGGTMGVGNRGRADSGSLSTHDLPSLQSLQSQAGPNEEGEKDKKRA</sequence>
<keyword evidence="2" id="KW-1133">Transmembrane helix</keyword>
<evidence type="ECO:0008006" key="5">
    <source>
        <dbReference type="Google" id="ProtNLM"/>
    </source>
</evidence>
<dbReference type="AlphaFoldDB" id="A0A9W6ZVY6"/>
<keyword evidence="2" id="KW-0812">Transmembrane</keyword>
<proteinExistence type="predicted"/>
<dbReference type="Proteomes" id="UP001165082">
    <property type="component" value="Unassembled WGS sequence"/>
</dbReference>
<comment type="caution">
    <text evidence="3">The sequence shown here is derived from an EMBL/GenBank/DDBJ whole genome shotgun (WGS) entry which is preliminary data.</text>
</comment>
<organism evidence="3 4">
    <name type="scientific">Triparma retinervis</name>
    <dbReference type="NCBI Taxonomy" id="2557542"/>
    <lineage>
        <taxon>Eukaryota</taxon>
        <taxon>Sar</taxon>
        <taxon>Stramenopiles</taxon>
        <taxon>Ochrophyta</taxon>
        <taxon>Bolidophyceae</taxon>
        <taxon>Parmales</taxon>
        <taxon>Triparmaceae</taxon>
        <taxon>Triparma</taxon>
    </lineage>
</organism>
<keyword evidence="4" id="KW-1185">Reference proteome</keyword>